<dbReference type="PANTHER" id="PTHR12598:SF0">
    <property type="entry name" value="COPPER HOMEOSTASIS PROTEIN CUTC HOMOLOG"/>
    <property type="match status" value="1"/>
</dbReference>
<comment type="caution">
    <text evidence="3">The sequence shown here is derived from an EMBL/GenBank/DDBJ whole genome shotgun (WGS) entry which is preliminary data.</text>
</comment>
<evidence type="ECO:0000313" key="4">
    <source>
        <dbReference type="Proteomes" id="UP000722989"/>
    </source>
</evidence>
<dbReference type="Pfam" id="PF03932">
    <property type="entry name" value="CutC"/>
    <property type="match status" value="1"/>
</dbReference>
<gene>
    <name evidence="3" type="ORF">HC031_13615</name>
</gene>
<evidence type="ECO:0000256" key="2">
    <source>
        <dbReference type="ARBA" id="ARBA00019014"/>
    </source>
</evidence>
<dbReference type="EMBL" id="JAATVY010000008">
    <property type="protein sequence ID" value="NJC70744.1"/>
    <property type="molecule type" value="Genomic_DNA"/>
</dbReference>
<dbReference type="PANTHER" id="PTHR12598">
    <property type="entry name" value="COPPER HOMEOSTASIS PROTEIN CUTC"/>
    <property type="match status" value="1"/>
</dbReference>
<dbReference type="InterPro" id="IPR005627">
    <property type="entry name" value="CutC-like"/>
</dbReference>
<protein>
    <recommendedName>
        <fullName evidence="2">Copper homeostasis protein cutC homolog</fullName>
    </recommendedName>
</protein>
<name>A0ABX0Y013_9ACTN</name>
<comment type="similarity">
    <text evidence="1">Belongs to the CutC family.</text>
</comment>
<accession>A0ABX0Y013</accession>
<evidence type="ECO:0000256" key="1">
    <source>
        <dbReference type="ARBA" id="ARBA00007768"/>
    </source>
</evidence>
<evidence type="ECO:0000313" key="3">
    <source>
        <dbReference type="EMBL" id="NJC70744.1"/>
    </source>
</evidence>
<dbReference type="Proteomes" id="UP000722989">
    <property type="component" value="Unassembled WGS sequence"/>
</dbReference>
<dbReference type="SUPFAM" id="SSF110395">
    <property type="entry name" value="CutC-like"/>
    <property type="match status" value="1"/>
</dbReference>
<dbReference type="InterPro" id="IPR036822">
    <property type="entry name" value="CutC-like_dom_sf"/>
</dbReference>
<keyword evidence="4" id="KW-1185">Reference proteome</keyword>
<reference evidence="3 4" key="1">
    <citation type="submission" date="2020-03" db="EMBL/GenBank/DDBJ databases">
        <title>WGS of the type strain of Planosporangium spp.</title>
        <authorList>
            <person name="Thawai C."/>
        </authorList>
    </citation>
    <scope>NUCLEOTIDE SEQUENCE [LARGE SCALE GENOMIC DNA]</scope>
    <source>
        <strain evidence="3 4">TBRC 5610</strain>
    </source>
</reference>
<proteinExistence type="inferred from homology"/>
<organism evidence="3 4">
    <name type="scientific">Planosporangium thailandense</name>
    <dbReference type="NCBI Taxonomy" id="765197"/>
    <lineage>
        <taxon>Bacteria</taxon>
        <taxon>Bacillati</taxon>
        <taxon>Actinomycetota</taxon>
        <taxon>Actinomycetes</taxon>
        <taxon>Micromonosporales</taxon>
        <taxon>Micromonosporaceae</taxon>
        <taxon>Planosporangium</taxon>
    </lineage>
</organism>
<dbReference type="Gene3D" id="3.20.20.380">
    <property type="entry name" value="Copper homeostasis (CutC) domain"/>
    <property type="match status" value="1"/>
</dbReference>
<sequence length="191" mass="20094">MSASTRWETVDGDRPLSRARSARLSAAPVATRRSGVVICALTPEGDVDLATARRLIAAAGDASVTFHRAFDMARDPFTALEQLVDLGVHRVLTSGQESSVLEGAPLIAELVDKAAGRLIVMPGGGITERNIARIAAMTGADEFHFAALVSSDSPAVHRNPAPIMGGVLHRPEYERSTTSQDLVSRVIAAAA</sequence>